<keyword evidence="2" id="KW-1185">Reference proteome</keyword>
<dbReference type="Proteomes" id="UP000555407">
    <property type="component" value="Unassembled WGS sequence"/>
</dbReference>
<evidence type="ECO:0000313" key="2">
    <source>
        <dbReference type="Proteomes" id="UP000555407"/>
    </source>
</evidence>
<organism evidence="1 2">
    <name type="scientific">Kribbella shirazensis</name>
    <dbReference type="NCBI Taxonomy" id="1105143"/>
    <lineage>
        <taxon>Bacteria</taxon>
        <taxon>Bacillati</taxon>
        <taxon>Actinomycetota</taxon>
        <taxon>Actinomycetes</taxon>
        <taxon>Propionibacteriales</taxon>
        <taxon>Kribbellaceae</taxon>
        <taxon>Kribbella</taxon>
    </lineage>
</organism>
<sequence>MSLKDAQWYYNQTLRGAPVIVAGGTRHMEPGIGWTD</sequence>
<protein>
    <submittedName>
        <fullName evidence="1">Uncharacterized protein</fullName>
    </submittedName>
</protein>
<proteinExistence type="predicted"/>
<name>A0A7X5VI46_9ACTN</name>
<accession>A0A7X5VI46</accession>
<comment type="caution">
    <text evidence="1">The sequence shown here is derived from an EMBL/GenBank/DDBJ whole genome shotgun (WGS) entry which is preliminary data.</text>
</comment>
<evidence type="ECO:0000313" key="1">
    <source>
        <dbReference type="EMBL" id="NIK60563.1"/>
    </source>
</evidence>
<dbReference type="AlphaFoldDB" id="A0A7X5VI46"/>
<dbReference type="EMBL" id="JAASRO010000001">
    <property type="protein sequence ID" value="NIK60563.1"/>
    <property type="molecule type" value="Genomic_DNA"/>
</dbReference>
<gene>
    <name evidence="1" type="ORF">BJY22_006280</name>
</gene>
<reference evidence="1 2" key="1">
    <citation type="submission" date="2020-03" db="EMBL/GenBank/DDBJ databases">
        <title>Sequencing the genomes of 1000 actinobacteria strains.</title>
        <authorList>
            <person name="Klenk H.-P."/>
        </authorList>
    </citation>
    <scope>NUCLEOTIDE SEQUENCE [LARGE SCALE GENOMIC DNA]</scope>
    <source>
        <strain evidence="1 2">DSM 45490</strain>
    </source>
</reference>